<feature type="region of interest" description="Disordered" evidence="1">
    <location>
        <begin position="112"/>
        <end position="200"/>
    </location>
</feature>
<comment type="caution">
    <text evidence="2">The sequence shown here is derived from an EMBL/GenBank/DDBJ whole genome shotgun (WGS) entry which is preliminary data.</text>
</comment>
<dbReference type="AlphaFoldDB" id="A0AAD8UEW5"/>
<accession>A0AAD8UEW5</accession>
<dbReference type="EMBL" id="JAHMHS010000118">
    <property type="protein sequence ID" value="KAK1716040.1"/>
    <property type="molecule type" value="Genomic_DNA"/>
</dbReference>
<evidence type="ECO:0000313" key="3">
    <source>
        <dbReference type="Proteomes" id="UP001244207"/>
    </source>
</evidence>
<evidence type="ECO:0000256" key="1">
    <source>
        <dbReference type="SAM" id="MobiDB-lite"/>
    </source>
</evidence>
<evidence type="ECO:0000313" key="2">
    <source>
        <dbReference type="EMBL" id="KAK1716040.1"/>
    </source>
</evidence>
<protein>
    <submittedName>
        <fullName evidence="2">Uncharacterized protein</fullName>
    </submittedName>
</protein>
<reference evidence="2" key="1">
    <citation type="submission" date="2021-12" db="EMBL/GenBank/DDBJ databases">
        <title>Comparative genomics, transcriptomics and evolutionary studies reveal genomic signatures of adaptation to plant cell wall in hemibiotrophic fungi.</title>
        <authorList>
            <consortium name="DOE Joint Genome Institute"/>
            <person name="Baroncelli R."/>
            <person name="Diaz J.F."/>
            <person name="Benocci T."/>
            <person name="Peng M."/>
            <person name="Battaglia E."/>
            <person name="Haridas S."/>
            <person name="Andreopoulos W."/>
            <person name="Labutti K."/>
            <person name="Pangilinan J."/>
            <person name="Floch G.L."/>
            <person name="Makela M.R."/>
            <person name="Henrissat B."/>
            <person name="Grigoriev I.V."/>
            <person name="Crouch J.A."/>
            <person name="De Vries R.P."/>
            <person name="Sukno S.A."/>
            <person name="Thon M.R."/>
        </authorList>
    </citation>
    <scope>NUCLEOTIDE SEQUENCE</scope>
    <source>
        <strain evidence="2">CBS 112980</strain>
    </source>
</reference>
<feature type="compositionally biased region" description="Basic and acidic residues" evidence="1">
    <location>
        <begin position="156"/>
        <end position="174"/>
    </location>
</feature>
<organism evidence="2 3">
    <name type="scientific">Glomerella acutata</name>
    <name type="common">Colletotrichum acutatum</name>
    <dbReference type="NCBI Taxonomy" id="27357"/>
    <lineage>
        <taxon>Eukaryota</taxon>
        <taxon>Fungi</taxon>
        <taxon>Dikarya</taxon>
        <taxon>Ascomycota</taxon>
        <taxon>Pezizomycotina</taxon>
        <taxon>Sordariomycetes</taxon>
        <taxon>Hypocreomycetidae</taxon>
        <taxon>Glomerellales</taxon>
        <taxon>Glomerellaceae</taxon>
        <taxon>Colletotrichum</taxon>
        <taxon>Colletotrichum acutatum species complex</taxon>
    </lineage>
</organism>
<keyword evidence="3" id="KW-1185">Reference proteome</keyword>
<feature type="compositionally biased region" description="Polar residues" evidence="1">
    <location>
        <begin position="117"/>
        <end position="133"/>
    </location>
</feature>
<feature type="region of interest" description="Disordered" evidence="1">
    <location>
        <begin position="296"/>
        <end position="383"/>
    </location>
</feature>
<sequence length="383" mass="43950">MDKDLPMTSSTSRDTVEYIERLIQQYNGHLEHQLNREMKVLVDKYEDFRKKVRNKLLSETPNRFPPHEKESIVAQIENNFLCNVSNLYLDQVRGFIFSSLDYGPSKQSMFVIPPELDQSNGTPIVLSDDSSPEQTEKITDHHLESRSPSFSVLSHHRSDSNKRRGRGHGLESSKDTPVQRSYSAPSTKKPLRKMLPQNERKKLKLKKQNTKRVQRARQKNNTRVLTSSITRFYPDNFVFSYKLNDDTNFYILSCPNMGRGCHSPIFKRDPFEKGVAAAHFRSCGVAFTSDDDIVREHARPVTSPKNTPAKQSWVKEHNDRVKARRSPSPRNSPPISTCHNIPACGKEMEEKPDGTESEKDHSFEPESDEHRDELATGSDYDMG</sequence>
<gene>
    <name evidence="2" type="ORF">BDZ83DRAFT_655667</name>
</gene>
<feature type="compositionally biased region" description="Basic and acidic residues" evidence="1">
    <location>
        <begin position="134"/>
        <end position="145"/>
    </location>
</feature>
<dbReference type="GeneID" id="85394714"/>
<dbReference type="RefSeq" id="XP_060360434.1">
    <property type="nucleotide sequence ID" value="XM_060510815.1"/>
</dbReference>
<dbReference type="Proteomes" id="UP001244207">
    <property type="component" value="Unassembled WGS sequence"/>
</dbReference>
<name>A0AAD8UEW5_GLOAC</name>
<feature type="compositionally biased region" description="Polar residues" evidence="1">
    <location>
        <begin position="175"/>
        <end position="186"/>
    </location>
</feature>
<proteinExistence type="predicted"/>
<feature type="compositionally biased region" description="Basic and acidic residues" evidence="1">
    <location>
        <begin position="346"/>
        <end position="374"/>
    </location>
</feature>